<feature type="domain" description="THAP-type" evidence="8">
    <location>
        <begin position="1"/>
        <end position="78"/>
    </location>
</feature>
<feature type="compositionally biased region" description="Polar residues" evidence="6">
    <location>
        <begin position="2858"/>
        <end position="2872"/>
    </location>
</feature>
<proteinExistence type="predicted"/>
<dbReference type="InterPro" id="IPR029526">
    <property type="entry name" value="PGBD"/>
</dbReference>
<protein>
    <submittedName>
        <fullName evidence="9">(apollo) hypothetical protein</fullName>
    </submittedName>
</protein>
<feature type="region of interest" description="Disordered" evidence="6">
    <location>
        <begin position="1474"/>
        <end position="1759"/>
    </location>
</feature>
<dbReference type="PROSITE" id="PS50006">
    <property type="entry name" value="FHA_DOMAIN"/>
    <property type="match status" value="1"/>
</dbReference>
<organism evidence="9 10">
    <name type="scientific">Parnassius apollo</name>
    <name type="common">Apollo butterfly</name>
    <name type="synonym">Papilio apollo</name>
    <dbReference type="NCBI Taxonomy" id="110799"/>
    <lineage>
        <taxon>Eukaryota</taxon>
        <taxon>Metazoa</taxon>
        <taxon>Ecdysozoa</taxon>
        <taxon>Arthropoda</taxon>
        <taxon>Hexapoda</taxon>
        <taxon>Insecta</taxon>
        <taxon>Pterygota</taxon>
        <taxon>Neoptera</taxon>
        <taxon>Endopterygota</taxon>
        <taxon>Lepidoptera</taxon>
        <taxon>Glossata</taxon>
        <taxon>Ditrysia</taxon>
        <taxon>Papilionoidea</taxon>
        <taxon>Papilionidae</taxon>
        <taxon>Parnassiinae</taxon>
        <taxon>Parnassini</taxon>
        <taxon>Parnassius</taxon>
        <taxon>Parnassius</taxon>
    </lineage>
</organism>
<feature type="compositionally biased region" description="Polar residues" evidence="6">
    <location>
        <begin position="1607"/>
        <end position="1631"/>
    </location>
</feature>
<feature type="region of interest" description="Disordered" evidence="6">
    <location>
        <begin position="657"/>
        <end position="736"/>
    </location>
</feature>
<name>A0A8S3W7C0_PARAO</name>
<feature type="region of interest" description="Disordered" evidence="6">
    <location>
        <begin position="1159"/>
        <end position="1197"/>
    </location>
</feature>
<evidence type="ECO:0000256" key="5">
    <source>
        <dbReference type="PROSITE-ProRule" id="PRU00309"/>
    </source>
</evidence>
<feature type="region of interest" description="Disordered" evidence="6">
    <location>
        <begin position="585"/>
        <end position="616"/>
    </location>
</feature>
<feature type="region of interest" description="Disordered" evidence="6">
    <location>
        <begin position="1442"/>
        <end position="1461"/>
    </location>
</feature>
<dbReference type="Pfam" id="PF00498">
    <property type="entry name" value="FHA"/>
    <property type="match status" value="1"/>
</dbReference>
<comment type="caution">
    <text evidence="9">The sequence shown here is derived from an EMBL/GenBank/DDBJ whole genome shotgun (WGS) entry which is preliminary data.</text>
</comment>
<feature type="compositionally biased region" description="Polar residues" evidence="6">
    <location>
        <begin position="1474"/>
        <end position="1516"/>
    </location>
</feature>
<feature type="compositionally biased region" description="Basic and acidic residues" evidence="6">
    <location>
        <begin position="2885"/>
        <end position="2899"/>
    </location>
</feature>
<feature type="compositionally biased region" description="Polar residues" evidence="6">
    <location>
        <begin position="1423"/>
        <end position="1433"/>
    </location>
</feature>
<feature type="compositionally biased region" description="Basic and acidic residues" evidence="6">
    <location>
        <begin position="2830"/>
        <end position="2850"/>
    </location>
</feature>
<accession>A0A8S3W7C0</accession>
<evidence type="ECO:0000256" key="3">
    <source>
        <dbReference type="ARBA" id="ARBA00022833"/>
    </source>
</evidence>
<dbReference type="Pfam" id="PF21787">
    <property type="entry name" value="TNP-like_RNaseH_N"/>
    <property type="match status" value="1"/>
</dbReference>
<feature type="compositionally biased region" description="Acidic residues" evidence="6">
    <location>
        <begin position="549"/>
        <end position="559"/>
    </location>
</feature>
<feature type="compositionally biased region" description="Basic and acidic residues" evidence="6">
    <location>
        <begin position="3060"/>
        <end position="3075"/>
    </location>
</feature>
<feature type="region of interest" description="Disordered" evidence="6">
    <location>
        <begin position="1798"/>
        <end position="1820"/>
    </location>
</feature>
<evidence type="ECO:0000256" key="4">
    <source>
        <dbReference type="ARBA" id="ARBA00023125"/>
    </source>
</evidence>
<feature type="compositionally biased region" description="Polar residues" evidence="6">
    <location>
        <begin position="1726"/>
        <end position="1758"/>
    </location>
</feature>
<dbReference type="InterPro" id="IPR000253">
    <property type="entry name" value="FHA_dom"/>
</dbReference>
<keyword evidence="1" id="KW-0479">Metal-binding</keyword>
<evidence type="ECO:0000313" key="9">
    <source>
        <dbReference type="EMBL" id="CAG4945238.1"/>
    </source>
</evidence>
<evidence type="ECO:0000256" key="1">
    <source>
        <dbReference type="ARBA" id="ARBA00022723"/>
    </source>
</evidence>
<feature type="region of interest" description="Disordered" evidence="6">
    <location>
        <begin position="1369"/>
        <end position="1433"/>
    </location>
</feature>
<dbReference type="Pfam" id="PF12017">
    <property type="entry name" value="Tnp_P_element"/>
    <property type="match status" value="1"/>
</dbReference>
<dbReference type="CDD" id="cd22673">
    <property type="entry name" value="FHA_Ki67"/>
    <property type="match status" value="1"/>
</dbReference>
<feature type="compositionally biased region" description="Basic residues" evidence="6">
    <location>
        <begin position="660"/>
        <end position="673"/>
    </location>
</feature>
<feature type="compositionally biased region" description="Polar residues" evidence="6">
    <location>
        <begin position="1544"/>
        <end position="1555"/>
    </location>
</feature>
<feature type="region of interest" description="Disordered" evidence="6">
    <location>
        <begin position="2776"/>
        <end position="3084"/>
    </location>
</feature>
<feature type="region of interest" description="Disordered" evidence="6">
    <location>
        <begin position="2520"/>
        <end position="2681"/>
    </location>
</feature>
<feature type="compositionally biased region" description="Polar residues" evidence="6">
    <location>
        <begin position="2780"/>
        <end position="2793"/>
    </location>
</feature>
<reference evidence="9" key="1">
    <citation type="submission" date="2021-04" db="EMBL/GenBank/DDBJ databases">
        <authorList>
            <person name="Tunstrom K."/>
        </authorList>
    </citation>
    <scope>NUCLEOTIDE SEQUENCE</scope>
</reference>
<keyword evidence="2 5" id="KW-0863">Zinc-finger</keyword>
<feature type="compositionally biased region" description="Basic and acidic residues" evidence="6">
    <location>
        <begin position="595"/>
        <end position="607"/>
    </location>
</feature>
<feature type="domain" description="FHA" evidence="7">
    <location>
        <begin position="382"/>
        <end position="430"/>
    </location>
</feature>
<evidence type="ECO:0000259" key="7">
    <source>
        <dbReference type="PROSITE" id="PS50006"/>
    </source>
</evidence>
<gene>
    <name evidence="9" type="ORF">PAPOLLO_LOCUS3045</name>
</gene>
<dbReference type="EMBL" id="CAJQZP010000200">
    <property type="protein sequence ID" value="CAG4945238.1"/>
    <property type="molecule type" value="Genomic_DNA"/>
</dbReference>
<dbReference type="SMART" id="SM00980">
    <property type="entry name" value="THAP"/>
    <property type="match status" value="1"/>
</dbReference>
<feature type="region of interest" description="Disordered" evidence="6">
    <location>
        <begin position="1229"/>
        <end position="1321"/>
    </location>
</feature>
<feature type="compositionally biased region" description="Polar residues" evidence="6">
    <location>
        <begin position="2209"/>
        <end position="2240"/>
    </location>
</feature>
<sequence length="3084" mass="343482">MVFSCCVKGCRSESYPGCGLSFHSFPVKEDALKAWLKVVPVKGSTKYKKVCSNHFKSQDFVIQGARKRLTANAVPSVLVTMPMETVKVISNIQIKPPNIMAHQDVPANSMKIDICYEPVPNTSSQEITLRKRPLSDLSPSLNIPQSNKRKCVAHKYVQTSRGKENSQIKREVNILKQKLKRRDLKITSMKNLLSVVKKRTMHYEDIESIIRDHFCNIYSEFKPKNKSKISPGVRYSKELKQFALTLKYYSPRAYRFLRTCINLPHPATIRKMLSSAECNVGFLKEVFEFLKLNVQTNPALIHVALIFDSMAIKSELVYEKNSDKTWGYVDLGGIENVDSYEVAKESLIFQIVSYTIMSGGHLVVLDRAGREVKQFTLSSGLATLGSDPSCDIRILLPTVHPHHATVAVHTNQTVVRNVGAGETLVNGVAVSVAALREGDELALGGRRLRWRYARPAPHHARTRPPEPALQRVKRSRGGAAASLARLSEHAPRAPQPHHRDSMPAALSTRQVAIVQPQRRDTADHIEAVSSPVVSIITNVRRPRTPKTEEESDISIDTSEEEKGKSKSLRAAPMNLQNTTKATLWIESRKTSPRKSVKESPSRVEVTPRKVASAKKSTPLRMAVLKKAQSAHKMRIKKIEAPLTVDHTKQAAIMLMAGHTPKQKSSPKQKRSSTRQKGPSPKQGSAKRASFIVKKPSPVKKTPRKSGRLSKNLLSTSITSTRASTASNNLSRKNGKASLDQSYKHVKLDVATCLKQRNIVSEVKSFKCSDMAHQIHLNENEIACALQCDLSEDGLDLDDDSLMDPDFEPDFEESIDESLEAEFDIDALVDTLNDDDRNSNFEVEVGPALSSSDIPEIESGKENVVRPDEPDLGASSNVVVRLSRMIPRHQNYRLYFDNYFTSLHLLEYLAKEGILGLGTIRRNRIPDCKLSSEKEIMKKDRGYSEEYIADVNSVDVSTVVWKDNKLVTLASTFAGLNPISEVRRYDKKNSRYINIPRPNVVSEYNRHMGGVDLVDSIMGIYKIKLRSKRWQMRLFYHFLDLTMANAWLFYKRVCKYKNIPNKTIMASADFRLEIAETLCKMGVKTGLTIRRSIEGQILAKKHKGPAQHVPPQAVRQDQVGHWPQWAEKKIRCKFPKCAGFTHTASMMEITDSDVHQTVRESDVSTHSGVKSLIRSPLLPSPKKSALKDPTAKKSARKTESIKFDLSNLENSGLNSVDVLMVTDTTNKSFENSASEDELTLHYSESSTAKSPSPRRSIHSRSSKIMERTLGTTFIPDTESVQDTLTPLSPKSRKSSRGSVMLQKVLQTPDNKKSLTYSRRATKSLTEKSWNSTAASLRRTRTLSPRDTSARDNMEAYSIVDLVSIDSNDSRSASVYNSASSADTSTSKFGTPHTTAGRKTSSIRGRSLLASSTPAMKSDYKSRVSRSQSYVTSRSYDSIQYDSPAQNSVISTRKSKSLSTPDNVTFNISGRLNKSKSLATDSDQDNITINSTRKSRQSRSYNSLPIENSKENATINVTESRKSVPSPKDATFNVSRKSRMSKSVSTLENSQDNITLDSSRKSRKSRSISTPEVYQENITLDNSRHTRSSRSSHSRLSEVSVASPRSSKRSVNSNTNDSPLQNKGISTPDQNRPQEVGTPVLSTKSRKSVTSPKDATFNVSRKSRRAKSVLTLENSQDNITLDSSRKSRKSKSISTPEVSQENITLDSSRHSESLRSNHSRLSKVSVASPRSSKRSVNSNTNDSPLQNKGTSTPDQNSPQEVGTPVLSIRSLLDSSQDLTMSHSKEKGIVRVPVKVLRKTVGGRPSVPRKGVSSKSKSLSLGTRVSLRRSLKNSPTYAELNKYVSQDEGESTPKSAVKLVQETVKNKHSSAKKPKSKRSIIDHLNESDMVKQLFNSPVKRKLSQSMMEFSRKQLLEEDTTPPRRPTRNTIALTGRTPEISILERSQAFTPEVFVSPLSTPSNSSNVTSLERLFTEATPENELRNVTGAKKLLHTPRYRRSVKNDLSKVSGVKSLFKRSPRNRLSDVRVKELFAVSPNNDLRRVSNVKTLFQSQKEIRSPKNSLEDVAGVRKLFKKNSPGNDLGNVSRVKTILRRNSPKNDLSDVRGLRRLFRQEKQRDDSNNLSGIEELFSESHQTSNLPDANLESSFDLLIGKPAVRSYPKAKSFSNKLIQKPKIRKARSLQTSFSSITDNVEDWLETELRKRMHKYDISEPSSKLGTLGNKSNDSTLSLKSGRSTGNVSLSRSKRLKDNSKNKSNISTSLTRGKKSANIAQKLENTVTKVNKSKDVSKTKAPINKSKTVTEETPTNVNISKTKTNLTRELQKLMTDTVDGNSPVLTSRIRNSTLAKTSLVEEVERKKSASEIYGAHTLPIKKRSLIDTSANKSSEKSVLPIKKRVLMHSTPVKSRINFTMNASEIGRVSPIAPVNEVAVDVDKNQDTAVRSIELPKESPKRKTIQTRKSKIIQGVVDSQISSKAIQLSPKNKEKAQRSPVQVRATRGRRVKESLEVNSSVVISKKPPVLKNQTTAKVSRNEPVSVGNPEPVVQVTRKRNFNRKQGLVEEVTENVQPATKTTRRKNVQEVESPKRSNKATPKRKSGRKTNLSKDNENATIDQLSHESPPKTRTRRQKVTGDKVQTPKANTRAKVRKLSVVITKPSPQMKPRSGKQGIETESQKIPEKTSQRTRRTIAQATEAVEVKQKKQEYLDEISEESQTKRRGRNGKLISPSAKVAKKGQNVVVENDPKGKNVTSEAEANLKPKRGRKTIAQTNVTVENNVTEVRTRSTRITTKTDSATTQTRGKKTASYETTQAVSKRQMKAQNSVIENTSRGGKTKITAEETPSKLRKMDVADDTGTRNRGRRGQNISKQQNIETTTAKSPVVVTKGRRGKKTEDLQELDKQKTIENEVLASKRVRGGKKTEGAPPEVSQLKTTVGRKKNITNTSGEVAEPKSTRGKRSQKQSVDDSAVTTTEVKKVGKGRAKRGAGQNAPKNAQEVQETTKTSKAQKEAGQDTEGKNTRRKKVTELEKPQPKGRKRKNNMDVSAAEEPAKPAKNPRKTSAVSPKAPARETRTRRTKVEDVQKPAARSRRR</sequence>
<dbReference type="PROSITE" id="PS50950">
    <property type="entry name" value="ZF_THAP"/>
    <property type="match status" value="1"/>
</dbReference>
<feature type="compositionally biased region" description="Low complexity" evidence="6">
    <location>
        <begin position="712"/>
        <end position="730"/>
    </location>
</feature>
<feature type="compositionally biased region" description="Polar residues" evidence="6">
    <location>
        <begin position="1693"/>
        <end position="1704"/>
    </location>
</feature>
<dbReference type="Pfam" id="PF05485">
    <property type="entry name" value="THAP"/>
    <property type="match status" value="1"/>
</dbReference>
<dbReference type="InterPro" id="IPR021896">
    <property type="entry name" value="THAP9-like_HTH"/>
</dbReference>
<feature type="compositionally biased region" description="Basic and acidic residues" evidence="6">
    <location>
        <begin position="2668"/>
        <end position="2677"/>
    </location>
</feature>
<feature type="compositionally biased region" description="Polar residues" evidence="6">
    <location>
        <begin position="2251"/>
        <end position="2260"/>
    </location>
</feature>
<feature type="compositionally biased region" description="Polar residues" evidence="6">
    <location>
        <begin position="2983"/>
        <end position="2997"/>
    </location>
</feature>
<dbReference type="Proteomes" id="UP000691718">
    <property type="component" value="Unassembled WGS sequence"/>
</dbReference>
<feature type="region of interest" description="Disordered" evidence="6">
    <location>
        <begin position="2209"/>
        <end position="2266"/>
    </location>
</feature>
<dbReference type="OrthoDB" id="6288785at2759"/>
<keyword evidence="3" id="KW-0862">Zinc</keyword>
<dbReference type="GO" id="GO:0008270">
    <property type="term" value="F:zinc ion binding"/>
    <property type="evidence" value="ECO:0007669"/>
    <property type="project" value="UniProtKB-KW"/>
</dbReference>
<evidence type="ECO:0000256" key="6">
    <source>
        <dbReference type="SAM" id="MobiDB-lite"/>
    </source>
</evidence>
<evidence type="ECO:0000313" key="10">
    <source>
        <dbReference type="Proteomes" id="UP000691718"/>
    </source>
</evidence>
<feature type="compositionally biased region" description="Low complexity" evidence="6">
    <location>
        <begin position="1369"/>
        <end position="1380"/>
    </location>
</feature>
<feature type="compositionally biased region" description="Polar residues" evidence="6">
    <location>
        <begin position="1568"/>
        <end position="1579"/>
    </location>
</feature>
<feature type="compositionally biased region" description="Polar residues" evidence="6">
    <location>
        <begin position="1303"/>
        <end position="1321"/>
    </location>
</feature>
<feature type="compositionally biased region" description="Basic residues" evidence="6">
    <location>
        <begin position="696"/>
        <end position="707"/>
    </location>
</feature>
<dbReference type="Pfam" id="PF13843">
    <property type="entry name" value="DDE_Tnp_1_7"/>
    <property type="match status" value="1"/>
</dbReference>
<feature type="compositionally biased region" description="Polar residues" evidence="6">
    <location>
        <begin position="1277"/>
        <end position="1287"/>
    </location>
</feature>
<dbReference type="PANTHER" id="PTHR47272">
    <property type="entry name" value="DDE_TNP_1_7 DOMAIN-CONTAINING PROTEIN"/>
    <property type="match status" value="1"/>
</dbReference>
<keyword evidence="4 5" id="KW-0238">DNA-binding</keyword>
<evidence type="ECO:0000256" key="2">
    <source>
        <dbReference type="ARBA" id="ARBA00022771"/>
    </source>
</evidence>
<feature type="compositionally biased region" description="Basic and acidic residues" evidence="6">
    <location>
        <begin position="1184"/>
        <end position="1197"/>
    </location>
</feature>
<feature type="compositionally biased region" description="Basic and acidic residues" evidence="6">
    <location>
        <begin position="2999"/>
        <end position="3024"/>
    </location>
</feature>
<feature type="compositionally biased region" description="Polar residues" evidence="6">
    <location>
        <begin position="1669"/>
        <end position="1680"/>
    </location>
</feature>
<evidence type="ECO:0000259" key="8">
    <source>
        <dbReference type="PROSITE" id="PS50950"/>
    </source>
</evidence>
<dbReference type="InterPro" id="IPR048365">
    <property type="entry name" value="TNP-like_RNaseH_N"/>
</dbReference>
<feature type="compositionally biased region" description="Basic and acidic residues" evidence="6">
    <location>
        <begin position="486"/>
        <end position="501"/>
    </location>
</feature>
<dbReference type="GO" id="GO:0003677">
    <property type="term" value="F:DNA binding"/>
    <property type="evidence" value="ECO:0007669"/>
    <property type="project" value="UniProtKB-UniRule"/>
</dbReference>
<feature type="compositionally biased region" description="Polar residues" evidence="6">
    <location>
        <begin position="1381"/>
        <end position="1413"/>
    </location>
</feature>
<feature type="compositionally biased region" description="Polar residues" evidence="6">
    <location>
        <begin position="2800"/>
        <end position="2825"/>
    </location>
</feature>
<feature type="region of interest" description="Disordered" evidence="6">
    <location>
        <begin position="539"/>
        <end position="570"/>
    </location>
</feature>
<feature type="compositionally biased region" description="Basic residues" evidence="6">
    <location>
        <begin position="2583"/>
        <end position="2595"/>
    </location>
</feature>
<feature type="region of interest" description="Disordered" evidence="6">
    <location>
        <begin position="454"/>
        <end position="504"/>
    </location>
</feature>
<dbReference type="InterPro" id="IPR006612">
    <property type="entry name" value="THAP_Znf"/>
</dbReference>
<feature type="compositionally biased region" description="Polar residues" evidence="6">
    <location>
        <begin position="1638"/>
        <end position="1658"/>
    </location>
</feature>
<keyword evidence="10" id="KW-1185">Reference proteome</keyword>